<sequence>MSYMSGIFIYWSPAYNVLAAPVGRTKLTVTISFPREMADLKRTGGDLYKEYRNTLPGMSVEQTKQIEAAIKTGNFLEAASVVQTFKNLSGIEFNIAITGESGSGKSSLVNAIRGLGNDDEGAAETRVVEMTKEPVPYWHLMCPMMIVWDLPAIGTPDFQPDAYLKQVKFRRYDVFIIIASERSRFCHTKLAREIQKMGKKFFFVRSKVDLDLYNEESKVSINEERTLEKIRNDCVNNLSRIGMRSPQVFLVSSWEFQKYDSPQLQKTLLKELYHHKMETFKATEAPSSSSCLRKSVVWQKGIQDGSSATDHSSPVSNRCSVNPVLLRSWSQEKRTSR</sequence>
<comment type="similarity">
    <text evidence="1">Belongs to the TRAFAC class dynamin-like GTPase superfamily. IRG family.</text>
</comment>
<dbReference type="InterPro" id="IPR007743">
    <property type="entry name" value="Immunity-related_GTPase-like"/>
</dbReference>
<dbReference type="GO" id="GO:0016020">
    <property type="term" value="C:membrane"/>
    <property type="evidence" value="ECO:0007669"/>
    <property type="project" value="InterPro"/>
</dbReference>
<dbReference type="Pfam" id="PF05049">
    <property type="entry name" value="IIGP"/>
    <property type="match status" value="1"/>
</dbReference>
<dbReference type="GO" id="GO:0016787">
    <property type="term" value="F:hydrolase activity"/>
    <property type="evidence" value="ECO:0007669"/>
    <property type="project" value="UniProtKB-KW"/>
</dbReference>
<dbReference type="PROSITE" id="PS51716">
    <property type="entry name" value="G_IRG"/>
    <property type="match status" value="1"/>
</dbReference>
<protein>
    <recommendedName>
        <fullName evidence="5">IRG-type G domain-containing protein</fullName>
    </recommendedName>
</protein>
<proteinExistence type="inferred from homology"/>
<organism evidence="6 7">
    <name type="scientific">Chrysemys picta bellii</name>
    <name type="common">Western painted turtle</name>
    <name type="synonym">Emys bellii</name>
    <dbReference type="NCBI Taxonomy" id="8478"/>
    <lineage>
        <taxon>Eukaryota</taxon>
        <taxon>Metazoa</taxon>
        <taxon>Chordata</taxon>
        <taxon>Craniata</taxon>
        <taxon>Vertebrata</taxon>
        <taxon>Euteleostomi</taxon>
        <taxon>Archelosauria</taxon>
        <taxon>Testudinata</taxon>
        <taxon>Testudines</taxon>
        <taxon>Cryptodira</taxon>
        <taxon>Durocryptodira</taxon>
        <taxon>Testudinoidea</taxon>
        <taxon>Emydidae</taxon>
        <taxon>Chrysemys</taxon>
    </lineage>
</organism>
<keyword evidence="4" id="KW-0342">GTP-binding</keyword>
<dbReference type="AlphaFoldDB" id="A0A8C3IA73"/>
<evidence type="ECO:0000259" key="5">
    <source>
        <dbReference type="PROSITE" id="PS51716"/>
    </source>
</evidence>
<accession>A0A8C3IA73</accession>
<reference evidence="6" key="2">
    <citation type="submission" date="2025-09" db="UniProtKB">
        <authorList>
            <consortium name="Ensembl"/>
        </authorList>
    </citation>
    <scope>IDENTIFICATION</scope>
</reference>
<dbReference type="FunFam" id="3.40.50.300:FF:000541">
    <property type="entry name" value="Immunity related GTPase M"/>
    <property type="match status" value="1"/>
</dbReference>
<evidence type="ECO:0000313" key="6">
    <source>
        <dbReference type="Ensembl" id="ENSCPBP00000030485.1"/>
    </source>
</evidence>
<dbReference type="InterPro" id="IPR030385">
    <property type="entry name" value="G_IRG_dom"/>
</dbReference>
<dbReference type="OMA" id="CHTKLAR"/>
<dbReference type="GO" id="GO:0005525">
    <property type="term" value="F:GTP binding"/>
    <property type="evidence" value="ECO:0007669"/>
    <property type="project" value="UniProtKB-KW"/>
</dbReference>
<dbReference type="InterPro" id="IPR051515">
    <property type="entry name" value="IRG"/>
</dbReference>
<dbReference type="InterPro" id="IPR027417">
    <property type="entry name" value="P-loop_NTPase"/>
</dbReference>
<dbReference type="SUPFAM" id="SSF52540">
    <property type="entry name" value="P-loop containing nucleoside triphosphate hydrolases"/>
    <property type="match status" value="1"/>
</dbReference>
<evidence type="ECO:0000256" key="4">
    <source>
        <dbReference type="ARBA" id="ARBA00023134"/>
    </source>
</evidence>
<keyword evidence="2" id="KW-0547">Nucleotide-binding</keyword>
<reference evidence="6" key="1">
    <citation type="submission" date="2025-08" db="UniProtKB">
        <authorList>
            <consortium name="Ensembl"/>
        </authorList>
    </citation>
    <scope>IDENTIFICATION</scope>
</reference>
<dbReference type="Ensembl" id="ENSCPBT00000035890.1">
    <property type="protein sequence ID" value="ENSCPBP00000030485.1"/>
    <property type="gene ID" value="ENSCPBG00000021463.1"/>
</dbReference>
<dbReference type="PANTHER" id="PTHR32341:SF10">
    <property type="entry name" value="INTERFERON-INDUCIBLE GTPASE 5"/>
    <property type="match status" value="1"/>
</dbReference>
<evidence type="ECO:0000256" key="3">
    <source>
        <dbReference type="ARBA" id="ARBA00022801"/>
    </source>
</evidence>
<dbReference type="GeneTree" id="ENSGT00950000183007"/>
<keyword evidence="7" id="KW-1185">Reference proteome</keyword>
<evidence type="ECO:0000313" key="7">
    <source>
        <dbReference type="Proteomes" id="UP000694380"/>
    </source>
</evidence>
<feature type="domain" description="IRG-type G" evidence="5">
    <location>
        <begin position="91"/>
        <end position="271"/>
    </location>
</feature>
<evidence type="ECO:0000256" key="2">
    <source>
        <dbReference type="ARBA" id="ARBA00022741"/>
    </source>
</evidence>
<keyword evidence="3" id="KW-0378">Hydrolase</keyword>
<name>A0A8C3IA73_CHRPI</name>
<dbReference type="PANTHER" id="PTHR32341">
    <property type="entry name" value="INTERFERON-INDUCIBLE GTPASE"/>
    <property type="match status" value="1"/>
</dbReference>
<dbReference type="Proteomes" id="UP000694380">
    <property type="component" value="Unplaced"/>
</dbReference>
<dbReference type="Gene3D" id="3.40.50.300">
    <property type="entry name" value="P-loop containing nucleotide triphosphate hydrolases"/>
    <property type="match status" value="1"/>
</dbReference>
<evidence type="ECO:0000256" key="1">
    <source>
        <dbReference type="ARBA" id="ARBA00005429"/>
    </source>
</evidence>